<sequence>MQYFLPPVAIDQAGTFQIDESWF</sequence>
<reference evidence="1 2" key="1">
    <citation type="submission" date="2019-03" db="EMBL/GenBank/DDBJ databases">
        <title>The genome sequence of a newly discovered highly antifungal drug resistant Aspergillus species, Aspergillus tanneri NIH 1004.</title>
        <authorList>
            <person name="Mounaud S."/>
            <person name="Singh I."/>
            <person name="Joardar V."/>
            <person name="Pakala S."/>
            <person name="Pakala S."/>
            <person name="Venepally P."/>
            <person name="Hoover J."/>
            <person name="Nierman W."/>
            <person name="Chung J."/>
            <person name="Losada L."/>
        </authorList>
    </citation>
    <scope>NUCLEOTIDE SEQUENCE [LARGE SCALE GENOMIC DNA]</scope>
    <source>
        <strain evidence="1 2">NIH1004</strain>
    </source>
</reference>
<name>A0A4S3JVW4_9EURO</name>
<evidence type="ECO:0000313" key="1">
    <source>
        <dbReference type="EMBL" id="THC99586.1"/>
    </source>
</evidence>
<organism evidence="1 2">
    <name type="scientific">Aspergillus tanneri</name>
    <dbReference type="NCBI Taxonomy" id="1220188"/>
    <lineage>
        <taxon>Eukaryota</taxon>
        <taxon>Fungi</taxon>
        <taxon>Dikarya</taxon>
        <taxon>Ascomycota</taxon>
        <taxon>Pezizomycotina</taxon>
        <taxon>Eurotiomycetes</taxon>
        <taxon>Eurotiomycetidae</taxon>
        <taxon>Eurotiales</taxon>
        <taxon>Aspergillaceae</taxon>
        <taxon>Aspergillus</taxon>
        <taxon>Aspergillus subgen. Circumdati</taxon>
    </lineage>
</organism>
<gene>
    <name evidence="1" type="ORF">EYZ11_000955</name>
</gene>
<proteinExistence type="predicted"/>
<dbReference type="AlphaFoldDB" id="A0A4S3JVW4"/>
<dbReference type="VEuPathDB" id="FungiDB:EYZ11_000955"/>
<accession>A0A4S3JVW4</accession>
<protein>
    <submittedName>
        <fullName evidence="1">Uncharacterized protein</fullName>
    </submittedName>
</protein>
<dbReference type="EMBL" id="SOSA01000015">
    <property type="protein sequence ID" value="THC99586.1"/>
    <property type="molecule type" value="Genomic_DNA"/>
</dbReference>
<evidence type="ECO:0000313" key="2">
    <source>
        <dbReference type="Proteomes" id="UP000308092"/>
    </source>
</evidence>
<comment type="caution">
    <text evidence="1">The sequence shown here is derived from an EMBL/GenBank/DDBJ whole genome shotgun (WGS) entry which is preliminary data.</text>
</comment>
<keyword evidence="2" id="KW-1185">Reference proteome</keyword>
<dbReference type="Proteomes" id="UP000308092">
    <property type="component" value="Unassembled WGS sequence"/>
</dbReference>